<reference evidence="21" key="1">
    <citation type="journal article" date="2023" name="Mol. Phylogenet. Evol.">
        <title>Genome-scale phylogeny and comparative genomics of the fungal order Sordariales.</title>
        <authorList>
            <person name="Hensen N."/>
            <person name="Bonometti L."/>
            <person name="Westerberg I."/>
            <person name="Brannstrom I.O."/>
            <person name="Guillou S."/>
            <person name="Cros-Aarteil S."/>
            <person name="Calhoun S."/>
            <person name="Haridas S."/>
            <person name="Kuo A."/>
            <person name="Mondo S."/>
            <person name="Pangilinan J."/>
            <person name="Riley R."/>
            <person name="LaButti K."/>
            <person name="Andreopoulos B."/>
            <person name="Lipzen A."/>
            <person name="Chen C."/>
            <person name="Yan M."/>
            <person name="Daum C."/>
            <person name="Ng V."/>
            <person name="Clum A."/>
            <person name="Steindorff A."/>
            <person name="Ohm R.A."/>
            <person name="Martin F."/>
            <person name="Silar P."/>
            <person name="Natvig D.O."/>
            <person name="Lalanne C."/>
            <person name="Gautier V."/>
            <person name="Ament-Velasquez S.L."/>
            <person name="Kruys A."/>
            <person name="Hutchinson M.I."/>
            <person name="Powell A.J."/>
            <person name="Barry K."/>
            <person name="Miller A.N."/>
            <person name="Grigoriev I.V."/>
            <person name="Debuchy R."/>
            <person name="Gladieux P."/>
            <person name="Hiltunen Thoren M."/>
            <person name="Johannesson H."/>
        </authorList>
    </citation>
    <scope>NUCLEOTIDE SEQUENCE</scope>
    <source>
        <strain evidence="21">CBS 118394</strain>
    </source>
</reference>
<evidence type="ECO:0000256" key="3">
    <source>
        <dbReference type="ARBA" id="ARBA00005201"/>
    </source>
</evidence>
<evidence type="ECO:0000256" key="11">
    <source>
        <dbReference type="ARBA" id="ARBA00022741"/>
    </source>
</evidence>
<evidence type="ECO:0000256" key="16">
    <source>
        <dbReference type="ARBA" id="ARBA00023128"/>
    </source>
</evidence>
<dbReference type="Pfam" id="PF01687">
    <property type="entry name" value="Flavokinase"/>
    <property type="match status" value="1"/>
</dbReference>
<evidence type="ECO:0000313" key="21">
    <source>
        <dbReference type="EMBL" id="KAK3316142.1"/>
    </source>
</evidence>
<evidence type="ECO:0000256" key="9">
    <source>
        <dbReference type="ARBA" id="ARBA00022643"/>
    </source>
</evidence>
<evidence type="ECO:0000256" key="14">
    <source>
        <dbReference type="ARBA" id="ARBA00022840"/>
    </source>
</evidence>
<dbReference type="SUPFAM" id="SSF51735">
    <property type="entry name" value="NAD(P)-binding Rossmann-fold domains"/>
    <property type="match status" value="1"/>
</dbReference>
<evidence type="ECO:0000256" key="13">
    <source>
        <dbReference type="ARBA" id="ARBA00022787"/>
    </source>
</evidence>
<comment type="subcellular location">
    <subcellularLocation>
        <location evidence="2">Mitochondrion outer membrane</location>
        <topology evidence="2">Peripheral membrane protein</topology>
    </subcellularLocation>
</comment>
<keyword evidence="9" id="KW-0288">FMN</keyword>
<evidence type="ECO:0000256" key="8">
    <source>
        <dbReference type="ARBA" id="ARBA00022630"/>
    </source>
</evidence>
<keyword evidence="13" id="KW-1000">Mitochondrion outer membrane</keyword>
<dbReference type="InterPro" id="IPR023465">
    <property type="entry name" value="Riboflavin_kinase_dom_sf"/>
</dbReference>
<dbReference type="PANTHER" id="PTHR22749">
    <property type="entry name" value="RIBOFLAVIN KINASE/FMN ADENYLYLTRANSFERASE"/>
    <property type="match status" value="1"/>
</dbReference>
<dbReference type="Pfam" id="PF08732">
    <property type="entry name" value="HIM1"/>
    <property type="match status" value="1"/>
</dbReference>
<dbReference type="GO" id="GO:0005741">
    <property type="term" value="C:mitochondrial outer membrane"/>
    <property type="evidence" value="ECO:0007669"/>
    <property type="project" value="UniProtKB-SubCell"/>
</dbReference>
<evidence type="ECO:0000259" key="20">
    <source>
        <dbReference type="SMART" id="SM00904"/>
    </source>
</evidence>
<evidence type="ECO:0000256" key="6">
    <source>
        <dbReference type="ARBA" id="ARBA00012105"/>
    </source>
</evidence>
<evidence type="ECO:0000256" key="19">
    <source>
        <dbReference type="ARBA" id="ARBA00047880"/>
    </source>
</evidence>
<protein>
    <recommendedName>
        <fullName evidence="7">Riboflavin kinase</fullName>
        <ecNumber evidence="6">2.7.1.26</ecNumber>
    </recommendedName>
    <alternativeName>
        <fullName evidence="18">Flavin mononucleotide kinase 1</fullName>
    </alternativeName>
</protein>
<keyword evidence="11" id="KW-0547">Nucleotide-binding</keyword>
<dbReference type="EMBL" id="JAUEDM010000005">
    <property type="protein sequence ID" value="KAK3316142.1"/>
    <property type="molecule type" value="Genomic_DNA"/>
</dbReference>
<keyword evidence="16" id="KW-0496">Mitochondrion</keyword>
<dbReference type="EC" id="2.7.1.26" evidence="6"/>
<dbReference type="GO" id="GO:0008531">
    <property type="term" value="F:riboflavin kinase activity"/>
    <property type="evidence" value="ECO:0007669"/>
    <property type="project" value="UniProtKB-EC"/>
</dbReference>
<accession>A0AAE0M1Y9</accession>
<dbReference type="InterPro" id="IPR036291">
    <property type="entry name" value="NAD(P)-bd_dom_sf"/>
</dbReference>
<evidence type="ECO:0000256" key="2">
    <source>
        <dbReference type="ARBA" id="ARBA00004450"/>
    </source>
</evidence>
<evidence type="ECO:0000256" key="17">
    <source>
        <dbReference type="ARBA" id="ARBA00023136"/>
    </source>
</evidence>
<organism evidence="21 22">
    <name type="scientific">Apodospora peruviana</name>
    <dbReference type="NCBI Taxonomy" id="516989"/>
    <lineage>
        <taxon>Eukaryota</taxon>
        <taxon>Fungi</taxon>
        <taxon>Dikarya</taxon>
        <taxon>Ascomycota</taxon>
        <taxon>Pezizomycotina</taxon>
        <taxon>Sordariomycetes</taxon>
        <taxon>Sordariomycetidae</taxon>
        <taxon>Sordariales</taxon>
        <taxon>Lasiosphaeriaceae</taxon>
        <taxon>Apodospora</taxon>
    </lineage>
</organism>
<evidence type="ECO:0000256" key="15">
    <source>
        <dbReference type="ARBA" id="ARBA00022946"/>
    </source>
</evidence>
<evidence type="ECO:0000256" key="4">
    <source>
        <dbReference type="ARBA" id="ARBA00006617"/>
    </source>
</evidence>
<keyword evidence="12" id="KW-0418">Kinase</keyword>
<keyword evidence="8" id="KW-0285">Flavoprotein</keyword>
<comment type="caution">
    <text evidence="21">The sequence shown here is derived from an EMBL/GenBank/DDBJ whole genome shotgun (WGS) entry which is preliminary data.</text>
</comment>
<comment type="catalytic activity">
    <reaction evidence="19">
        <text>riboflavin + ATP = FMN + ADP + H(+)</text>
        <dbReference type="Rhea" id="RHEA:14357"/>
        <dbReference type="ChEBI" id="CHEBI:15378"/>
        <dbReference type="ChEBI" id="CHEBI:30616"/>
        <dbReference type="ChEBI" id="CHEBI:57986"/>
        <dbReference type="ChEBI" id="CHEBI:58210"/>
        <dbReference type="ChEBI" id="CHEBI:456216"/>
        <dbReference type="EC" id="2.7.1.26"/>
    </reaction>
</comment>
<dbReference type="GO" id="GO:0005524">
    <property type="term" value="F:ATP binding"/>
    <property type="evidence" value="ECO:0007669"/>
    <property type="project" value="UniProtKB-KW"/>
</dbReference>
<dbReference type="PANTHER" id="PTHR22749:SF6">
    <property type="entry name" value="RIBOFLAVIN KINASE"/>
    <property type="match status" value="1"/>
</dbReference>
<gene>
    <name evidence="21" type="ORF">B0H66DRAFT_479370</name>
</gene>
<comment type="similarity">
    <text evidence="4">Belongs to the FMP52 family.</text>
</comment>
<dbReference type="Gene3D" id="3.40.50.720">
    <property type="entry name" value="NAD(P)-binding Rossmann-like Domain"/>
    <property type="match status" value="1"/>
</dbReference>
<dbReference type="AlphaFoldDB" id="A0AAE0M1Y9"/>
<dbReference type="Proteomes" id="UP001283341">
    <property type="component" value="Unassembled WGS sequence"/>
</dbReference>
<evidence type="ECO:0000256" key="18">
    <source>
        <dbReference type="ARBA" id="ARBA00029960"/>
    </source>
</evidence>
<evidence type="ECO:0000256" key="10">
    <source>
        <dbReference type="ARBA" id="ARBA00022679"/>
    </source>
</evidence>
<dbReference type="FunFam" id="3.40.50.720:FF:000366">
    <property type="entry name" value="Protein FMP52, mitochondrial"/>
    <property type="match status" value="1"/>
</dbReference>
<feature type="domain" description="Riboflavin kinase" evidence="20">
    <location>
        <begin position="243"/>
        <end position="384"/>
    </location>
</feature>
<comment type="similarity">
    <text evidence="5">Belongs to the flavokinase family.</text>
</comment>
<keyword evidence="22" id="KW-1185">Reference proteome</keyword>
<sequence>MSATAVFGSTGLVGSQILSTLLSTPKNTTTIQTISRRAPSSSGAKLQATIEPDTSLWASKLAALSPAPSTVFSALGTTRQAAGGIANQWKIDHDLNVELAKAAKRQVGTRTFVFISSAGSSGVIANRLPYTQMKQGVEKAIEDLGFEQSIILRPGLILGDREVPHQGGPLLIGVVRALGRWIGQGAQDRWGQEADVIARAAVHAARIAEEGKAPAKHWVLECADIVRLGRNEPTIIGPATGPEPPYPYRMEGKVISGFGRGSKELGIPTANLPVDESVSWISDIPSGVYFGWASLALPSSHPDFLGHQFELYPMVMSIGYNPFYKNTVRSAEVHVLQKFKADFYGCQMRLLITGFIREEKDYNGLEALIADIEFDCEVARRSLQRVGWAPNEKVEGGKLDYGWLLRRLDEEEEQEGEKKA</sequence>
<comment type="function">
    <text evidence="1">Catalyzes the phosphorylation of riboflavin (vitamin B2) to form flavin mononucleotide (FMN) coenzyme.</text>
</comment>
<dbReference type="SMART" id="SM00904">
    <property type="entry name" value="Flavokinase"/>
    <property type="match status" value="1"/>
</dbReference>
<comment type="pathway">
    <text evidence="3">Cofactor biosynthesis; FMN biosynthesis; FMN from riboflavin (ATP route): step 1/1.</text>
</comment>
<dbReference type="GO" id="GO:0009398">
    <property type="term" value="P:FMN biosynthetic process"/>
    <property type="evidence" value="ECO:0007669"/>
    <property type="project" value="TreeGrafter"/>
</dbReference>
<dbReference type="InterPro" id="IPR014843">
    <property type="entry name" value="Him1/Fmp52"/>
</dbReference>
<keyword evidence="10" id="KW-0808">Transferase</keyword>
<proteinExistence type="inferred from homology"/>
<keyword evidence="15" id="KW-0809">Transit peptide</keyword>
<dbReference type="SUPFAM" id="SSF82114">
    <property type="entry name" value="Riboflavin kinase-like"/>
    <property type="match status" value="1"/>
</dbReference>
<keyword evidence="17" id="KW-0472">Membrane</keyword>
<evidence type="ECO:0000256" key="7">
    <source>
        <dbReference type="ARBA" id="ARBA00017394"/>
    </source>
</evidence>
<dbReference type="Gene3D" id="2.40.30.30">
    <property type="entry name" value="Riboflavin kinase-like"/>
    <property type="match status" value="1"/>
</dbReference>
<dbReference type="GO" id="GO:0009231">
    <property type="term" value="P:riboflavin biosynthetic process"/>
    <property type="evidence" value="ECO:0007669"/>
    <property type="project" value="InterPro"/>
</dbReference>
<dbReference type="InterPro" id="IPR015865">
    <property type="entry name" value="Riboflavin_kinase_bac/euk"/>
</dbReference>
<evidence type="ECO:0000256" key="12">
    <source>
        <dbReference type="ARBA" id="ARBA00022777"/>
    </source>
</evidence>
<keyword evidence="14" id="KW-0067">ATP-binding</keyword>
<evidence type="ECO:0000313" key="22">
    <source>
        <dbReference type="Proteomes" id="UP001283341"/>
    </source>
</evidence>
<dbReference type="InterPro" id="IPR023468">
    <property type="entry name" value="Riboflavin_kinase"/>
</dbReference>
<evidence type="ECO:0000256" key="1">
    <source>
        <dbReference type="ARBA" id="ARBA00003572"/>
    </source>
</evidence>
<reference evidence="21" key="2">
    <citation type="submission" date="2023-06" db="EMBL/GenBank/DDBJ databases">
        <authorList>
            <consortium name="Lawrence Berkeley National Laboratory"/>
            <person name="Haridas S."/>
            <person name="Hensen N."/>
            <person name="Bonometti L."/>
            <person name="Westerberg I."/>
            <person name="Brannstrom I.O."/>
            <person name="Guillou S."/>
            <person name="Cros-Aarteil S."/>
            <person name="Calhoun S."/>
            <person name="Kuo A."/>
            <person name="Mondo S."/>
            <person name="Pangilinan J."/>
            <person name="Riley R."/>
            <person name="Labutti K."/>
            <person name="Andreopoulos B."/>
            <person name="Lipzen A."/>
            <person name="Chen C."/>
            <person name="Yanf M."/>
            <person name="Daum C."/>
            <person name="Ng V."/>
            <person name="Clum A."/>
            <person name="Steindorff A."/>
            <person name="Ohm R."/>
            <person name="Martin F."/>
            <person name="Silar P."/>
            <person name="Natvig D."/>
            <person name="Lalanne C."/>
            <person name="Gautier V."/>
            <person name="Ament-Velasquez S.L."/>
            <person name="Kruys A."/>
            <person name="Hutchinson M.I."/>
            <person name="Powell A.J."/>
            <person name="Barry K."/>
            <person name="Miller A.N."/>
            <person name="Grigoriev I.V."/>
            <person name="Debuchy R."/>
            <person name="Gladieux P."/>
            <person name="Thoren M.H."/>
            <person name="Johannesson H."/>
        </authorList>
    </citation>
    <scope>NUCLEOTIDE SEQUENCE</scope>
    <source>
        <strain evidence="21">CBS 118394</strain>
    </source>
</reference>
<evidence type="ECO:0000256" key="5">
    <source>
        <dbReference type="ARBA" id="ARBA00010108"/>
    </source>
</evidence>
<name>A0AAE0M1Y9_9PEZI</name>